<feature type="region of interest" description="Disordered" evidence="5">
    <location>
        <begin position="1"/>
        <end position="21"/>
    </location>
</feature>
<dbReference type="Gene3D" id="1.20.58.1480">
    <property type="match status" value="1"/>
</dbReference>
<sequence>MSPPMSPSSTPSSSSSSLPSPSELLAVLHCPLCSPPSLLSSPTTLPCGHTVCSAHVSSAQCPIPSCVSSNQQQPAPDMPSSSRVAFYPAPAHPHNVTDDYHSPNPRIDVTINKLIAFLTRAKVELKTDPNDHFVDTLGDSSDDDLVIPTTSLHRPVSPHTPPSSPESSRPRKRRRHGCQPQSQQRPRQSTFLDPPPNPVALYEKELLTELSCEICFMLFFQPVTTPCQHSFCSKCLQRSLDHSMFCPLCRKDLPGNAIFQDSPTNKVILSILLKAFPESYAERGETLRAEERDMRLDTPIFVCQLSFPGMPTLLHFFEPRYRLMLRRCLESPHPIFGMVLPPRPDGQCEFGTMLEIRSVQMLSDGRSMVETWGTHRFRILERGVLDGYMVGRVERIDDFDDDLEEWAFGTAEEDTEDTAPSEDTQDTNQHHLLSRLVSSLSQVQTPTSASPHSANAQSQLPSLYSPTRVPSTSTLLATCHTFLSQLHSGTAPWVVQRLQHTYGNPPPSSDLSAFSFYMALVLPIDEHEKAKLLPVRSARLRLCVVCRWVEVLRGNWWFSSGCVVI</sequence>
<dbReference type="GO" id="GO:0008270">
    <property type="term" value="F:zinc ion binding"/>
    <property type="evidence" value="ECO:0007669"/>
    <property type="project" value="UniProtKB-KW"/>
</dbReference>
<dbReference type="InterPro" id="IPR003111">
    <property type="entry name" value="Lon_prtase_N"/>
</dbReference>
<dbReference type="AlphaFoldDB" id="F8PP67"/>
<dbReference type="InterPro" id="IPR013083">
    <property type="entry name" value="Znf_RING/FYVE/PHD"/>
</dbReference>
<evidence type="ECO:0000256" key="3">
    <source>
        <dbReference type="ARBA" id="ARBA00022833"/>
    </source>
</evidence>
<keyword evidence="9" id="KW-1185">Reference proteome</keyword>
<feature type="region of interest" description="Disordered" evidence="5">
    <location>
        <begin position="443"/>
        <end position="463"/>
    </location>
</feature>
<evidence type="ECO:0000256" key="1">
    <source>
        <dbReference type="ARBA" id="ARBA00022723"/>
    </source>
</evidence>
<dbReference type="HOGENOM" id="CLU_013989_4_2_1"/>
<evidence type="ECO:0000313" key="9">
    <source>
        <dbReference type="Proteomes" id="UP000008063"/>
    </source>
</evidence>
<dbReference type="CDD" id="cd16514">
    <property type="entry name" value="RING-HC_LONFs_rpt2"/>
    <property type="match status" value="1"/>
</dbReference>
<feature type="domain" description="Lon N-terminal" evidence="7">
    <location>
        <begin position="287"/>
        <end position="553"/>
    </location>
</feature>
<dbReference type="InParanoid" id="F8PP67"/>
<dbReference type="OMA" id="PWWFASV"/>
<protein>
    <submittedName>
        <fullName evidence="8">Uncharacterized protein</fullName>
    </submittedName>
</protein>
<evidence type="ECO:0000256" key="2">
    <source>
        <dbReference type="ARBA" id="ARBA00022771"/>
    </source>
</evidence>
<dbReference type="InterPro" id="IPR017907">
    <property type="entry name" value="Znf_RING_CS"/>
</dbReference>
<accession>F8PP67</accession>
<dbReference type="Gene3D" id="3.30.40.10">
    <property type="entry name" value="Zinc/RING finger domain, C3HC4 (zinc finger)"/>
    <property type="match status" value="1"/>
</dbReference>
<dbReference type="eggNOG" id="KOG4159">
    <property type="taxonomic scope" value="Eukaryota"/>
</dbReference>
<evidence type="ECO:0000259" key="7">
    <source>
        <dbReference type="PROSITE" id="PS51787"/>
    </source>
</evidence>
<dbReference type="SUPFAM" id="SSF57850">
    <property type="entry name" value="RING/U-box"/>
    <property type="match status" value="1"/>
</dbReference>
<dbReference type="Proteomes" id="UP000008063">
    <property type="component" value="Unassembled WGS sequence"/>
</dbReference>
<feature type="compositionally biased region" description="Low complexity" evidence="5">
    <location>
        <begin position="179"/>
        <end position="189"/>
    </location>
</feature>
<gene>
    <name evidence="8" type="ORF">SERLA73DRAFT_71102</name>
</gene>
<dbReference type="PANTHER" id="PTHR23327:SF42">
    <property type="entry name" value="LON PEPTIDASE N-TERMINAL DOMAIN AND RING FINGER PROTEIN C14F5.10C"/>
    <property type="match status" value="1"/>
</dbReference>
<evidence type="ECO:0000259" key="6">
    <source>
        <dbReference type="PROSITE" id="PS50089"/>
    </source>
</evidence>
<keyword evidence="2 4" id="KW-0863">Zinc-finger</keyword>
<dbReference type="Gene3D" id="2.30.130.40">
    <property type="entry name" value="LON domain-like"/>
    <property type="match status" value="1"/>
</dbReference>
<feature type="compositionally biased region" description="Low complexity" evidence="5">
    <location>
        <begin position="7"/>
        <end position="21"/>
    </location>
</feature>
<dbReference type="PROSITE" id="PS51787">
    <property type="entry name" value="LON_N"/>
    <property type="match status" value="1"/>
</dbReference>
<dbReference type="PANTHER" id="PTHR23327">
    <property type="entry name" value="RING FINGER PROTEIN 127"/>
    <property type="match status" value="1"/>
</dbReference>
<evidence type="ECO:0000256" key="5">
    <source>
        <dbReference type="SAM" id="MobiDB-lite"/>
    </source>
</evidence>
<feature type="compositionally biased region" description="Polar residues" evidence="5">
    <location>
        <begin position="445"/>
        <end position="463"/>
    </location>
</feature>
<dbReference type="EMBL" id="GL945477">
    <property type="protein sequence ID" value="EGO01944.1"/>
    <property type="molecule type" value="Genomic_DNA"/>
</dbReference>
<feature type="domain" description="RING-type" evidence="6">
    <location>
        <begin position="212"/>
        <end position="250"/>
    </location>
</feature>
<dbReference type="SUPFAM" id="SSF88697">
    <property type="entry name" value="PUA domain-like"/>
    <property type="match status" value="1"/>
</dbReference>
<dbReference type="InterPro" id="IPR001841">
    <property type="entry name" value="Znf_RING"/>
</dbReference>
<keyword evidence="1" id="KW-0479">Metal-binding</keyword>
<evidence type="ECO:0000256" key="4">
    <source>
        <dbReference type="PROSITE-ProRule" id="PRU00175"/>
    </source>
</evidence>
<dbReference type="Pfam" id="PF02190">
    <property type="entry name" value="LON_substr_bdg"/>
    <property type="match status" value="1"/>
</dbReference>
<dbReference type="Pfam" id="PF13923">
    <property type="entry name" value="zf-C3HC4_2"/>
    <property type="match status" value="1"/>
</dbReference>
<dbReference type="PROSITE" id="PS50089">
    <property type="entry name" value="ZF_RING_2"/>
    <property type="match status" value="1"/>
</dbReference>
<dbReference type="SMART" id="SM00184">
    <property type="entry name" value="RING"/>
    <property type="match status" value="2"/>
</dbReference>
<reference evidence="9" key="1">
    <citation type="journal article" date="2011" name="Science">
        <title>The plant cell wall-decomposing machinery underlies the functional diversity of forest fungi.</title>
        <authorList>
            <person name="Eastwood D.C."/>
            <person name="Floudas D."/>
            <person name="Binder M."/>
            <person name="Majcherczyk A."/>
            <person name="Schneider P."/>
            <person name="Aerts A."/>
            <person name="Asiegbu F.O."/>
            <person name="Baker S.E."/>
            <person name="Barry K."/>
            <person name="Bendiksby M."/>
            <person name="Blumentritt M."/>
            <person name="Coutinho P.M."/>
            <person name="Cullen D."/>
            <person name="de Vries R.P."/>
            <person name="Gathman A."/>
            <person name="Goodell B."/>
            <person name="Henrissat B."/>
            <person name="Ihrmark K."/>
            <person name="Kauserud H."/>
            <person name="Kohler A."/>
            <person name="LaButti K."/>
            <person name="Lapidus A."/>
            <person name="Lavin J.L."/>
            <person name="Lee Y.-H."/>
            <person name="Lindquist E."/>
            <person name="Lilly W."/>
            <person name="Lucas S."/>
            <person name="Morin E."/>
            <person name="Murat C."/>
            <person name="Oguiza J.A."/>
            <person name="Park J."/>
            <person name="Pisabarro A.G."/>
            <person name="Riley R."/>
            <person name="Rosling A."/>
            <person name="Salamov A."/>
            <person name="Schmidt O."/>
            <person name="Schmutz J."/>
            <person name="Skrede I."/>
            <person name="Stenlid J."/>
            <person name="Wiebenga A."/>
            <person name="Xie X."/>
            <person name="Kuees U."/>
            <person name="Hibbett D.S."/>
            <person name="Hoffmeister D."/>
            <person name="Hoegberg N."/>
            <person name="Martin F."/>
            <person name="Grigoriev I.V."/>
            <person name="Watkinson S.C."/>
        </authorList>
    </citation>
    <scope>NUCLEOTIDE SEQUENCE [LARGE SCALE GENOMIC DNA]</scope>
    <source>
        <strain evidence="9">strain S7.3</strain>
    </source>
</reference>
<dbReference type="STRING" id="936435.F8PP67"/>
<dbReference type="SMART" id="SM00464">
    <property type="entry name" value="LON"/>
    <property type="match status" value="1"/>
</dbReference>
<dbReference type="InterPro" id="IPR046336">
    <property type="entry name" value="Lon_prtase_N_sf"/>
</dbReference>
<organism evidence="9">
    <name type="scientific">Serpula lacrymans var. lacrymans (strain S7.3)</name>
    <name type="common">Dry rot fungus</name>
    <dbReference type="NCBI Taxonomy" id="936435"/>
    <lineage>
        <taxon>Eukaryota</taxon>
        <taxon>Fungi</taxon>
        <taxon>Dikarya</taxon>
        <taxon>Basidiomycota</taxon>
        <taxon>Agaricomycotina</taxon>
        <taxon>Agaricomycetes</taxon>
        <taxon>Agaricomycetidae</taxon>
        <taxon>Boletales</taxon>
        <taxon>Coniophorineae</taxon>
        <taxon>Serpulaceae</taxon>
        <taxon>Serpula</taxon>
    </lineage>
</organism>
<dbReference type="PROSITE" id="PS00518">
    <property type="entry name" value="ZF_RING_1"/>
    <property type="match status" value="1"/>
</dbReference>
<keyword evidence="3" id="KW-0862">Zinc</keyword>
<dbReference type="InterPro" id="IPR015947">
    <property type="entry name" value="PUA-like_sf"/>
</dbReference>
<dbReference type="GO" id="GO:0061630">
    <property type="term" value="F:ubiquitin protein ligase activity"/>
    <property type="evidence" value="ECO:0007669"/>
    <property type="project" value="TreeGrafter"/>
</dbReference>
<dbReference type="OrthoDB" id="264917at2759"/>
<proteinExistence type="predicted"/>
<feature type="region of interest" description="Disordered" evidence="5">
    <location>
        <begin position="136"/>
        <end position="195"/>
    </location>
</feature>
<name>F8PP67_SERL3</name>
<evidence type="ECO:0000313" key="8">
    <source>
        <dbReference type="EMBL" id="EGO01944.1"/>
    </source>
</evidence>